<protein>
    <submittedName>
        <fullName evidence="1">N-acyl amino acid synthase, PEP-CTERM/exosortase system-associated</fullName>
    </submittedName>
</protein>
<dbReference type="eggNOG" id="COG3176">
    <property type="taxonomic scope" value="Bacteria"/>
</dbReference>
<dbReference type="Pfam" id="PF13444">
    <property type="entry name" value="Acetyltransf_5"/>
    <property type="match status" value="1"/>
</dbReference>
<dbReference type="InterPro" id="IPR022484">
    <property type="entry name" value="PEP-CTERM/exosrtase_acylTfrase"/>
</dbReference>
<keyword evidence="2" id="KW-1185">Reference proteome</keyword>
<evidence type="ECO:0000313" key="1">
    <source>
        <dbReference type="EMBL" id="SIO41437.1"/>
    </source>
</evidence>
<dbReference type="EMBL" id="FSRO01000001">
    <property type="protein sequence ID" value="SIO41437.1"/>
    <property type="molecule type" value="Genomic_DNA"/>
</dbReference>
<dbReference type="InterPro" id="IPR016181">
    <property type="entry name" value="Acyl_CoA_acyltransferase"/>
</dbReference>
<dbReference type="Gene3D" id="3.40.630.30">
    <property type="match status" value="1"/>
</dbReference>
<dbReference type="Proteomes" id="UP000185062">
    <property type="component" value="Unassembled WGS sequence"/>
</dbReference>
<sequence length="248" mass="29036">MNDIYTAFNEFFELVMADSEELLKEVYRLRYQVLCIEERLPGFDSSRYPYGLEEDEYDRHSSHILLRHRSSDSFIGTVRLILQDPLDPGKPFPIELHAQIDSDIVDINHLPRQHVAEISRFTIVGQFSKRRAQYASVDAELRTKGITNRRRFPSICVALIVGIVRMCAKHNISHWLSVMDPALNRLLSCYGSDLHPIGPLIDYHGIRRPYYIKLVDVLDRMYENHREIWELVTDYGRIFSLPMNDVKK</sequence>
<name>A0A1N6JB26_9PROT</name>
<dbReference type="SUPFAM" id="SSF55729">
    <property type="entry name" value="Acyl-CoA N-acyltransferases (Nat)"/>
    <property type="match status" value="1"/>
</dbReference>
<dbReference type="STRING" id="44575.SAMN05216419_100414"/>
<accession>A0A1N6JB26</accession>
<gene>
    <name evidence="1" type="ORF">SAMN02743940_2453</name>
</gene>
<dbReference type="NCBIfam" id="TIGR03694">
    <property type="entry name" value="exosort_acyl"/>
    <property type="match status" value="1"/>
</dbReference>
<dbReference type="RefSeq" id="WP_028460868.1">
    <property type="nucleotide sequence ID" value="NZ_FSRO01000001.1"/>
</dbReference>
<reference evidence="1 2" key="1">
    <citation type="submission" date="2016-12" db="EMBL/GenBank/DDBJ databases">
        <authorList>
            <person name="Song W.-J."/>
            <person name="Kurnit D.M."/>
        </authorList>
    </citation>
    <scope>NUCLEOTIDE SEQUENCE [LARGE SCALE GENOMIC DNA]</scope>
    <source>
        <strain evidence="1 2">ATCC 49181</strain>
    </source>
</reference>
<organism evidence="1 2">
    <name type="scientific">Nitrosomonas cryotolerans ATCC 49181</name>
    <dbReference type="NCBI Taxonomy" id="1131553"/>
    <lineage>
        <taxon>Bacteria</taxon>
        <taxon>Pseudomonadati</taxon>
        <taxon>Pseudomonadota</taxon>
        <taxon>Betaproteobacteria</taxon>
        <taxon>Nitrosomonadales</taxon>
        <taxon>Nitrosomonadaceae</taxon>
        <taxon>Nitrosomonas</taxon>
    </lineage>
</organism>
<evidence type="ECO:0000313" key="2">
    <source>
        <dbReference type="Proteomes" id="UP000185062"/>
    </source>
</evidence>
<proteinExistence type="predicted"/>
<dbReference type="AlphaFoldDB" id="A0A1N6JB26"/>